<keyword evidence="3" id="KW-0521">NADP</keyword>
<evidence type="ECO:0000256" key="6">
    <source>
        <dbReference type="SAM" id="MobiDB-lite"/>
    </source>
</evidence>
<evidence type="ECO:0000313" key="8">
    <source>
        <dbReference type="EMBL" id="KAJ4368349.1"/>
    </source>
</evidence>
<dbReference type="InterPro" id="IPR036812">
    <property type="entry name" value="NAD(P)_OxRdtase_dom_sf"/>
</dbReference>
<dbReference type="Pfam" id="PF00248">
    <property type="entry name" value="Aldo_ket_red"/>
    <property type="match status" value="1"/>
</dbReference>
<evidence type="ECO:0000256" key="3">
    <source>
        <dbReference type="ARBA" id="ARBA00022857"/>
    </source>
</evidence>
<dbReference type="Gene3D" id="3.20.20.100">
    <property type="entry name" value="NADP-dependent oxidoreductase domain"/>
    <property type="match status" value="1"/>
</dbReference>
<sequence>MSDKLDIEGLLKESKAEYKKLGKSGLRVSVPILGAMSIGSSKWQPWVIEEDEALPLLKAAYDRGLTTWDTANVYSNGVSEEIIGKAIKKYSLPRDKLVILTKCYGYVGEDPGLRTINYGKELPQLKDYTNQGGLSRQAIFNAVNASLKRLDIEYIDLLQIHRFDANTPIEETMEALHDLVKSGKVRYIGASSMWAVQFAQMQFVAEKNGWTKFVSMQNHYNLLYREEEREMNRFCNDTGVGLIPWAPLCRGHLARPASAFGTTTRSEGEQKTGTSFSGHADNDKKIIERVEELAKKHDWKMSHVALAWINKRVSSPIIGFSSAARMDEALEARGKELTEEEEKYLEELYVPVKIQGHS</sequence>
<dbReference type="GO" id="GO:0016491">
    <property type="term" value="F:oxidoreductase activity"/>
    <property type="evidence" value="ECO:0007669"/>
    <property type="project" value="UniProtKB-KW"/>
</dbReference>
<dbReference type="EMBL" id="JAPEUY010000011">
    <property type="protein sequence ID" value="KAJ4368349.1"/>
    <property type="molecule type" value="Genomic_DNA"/>
</dbReference>
<feature type="domain" description="NADP-dependent oxidoreductase" evidence="7">
    <location>
        <begin position="32"/>
        <end position="349"/>
    </location>
</feature>
<gene>
    <name evidence="8" type="ORF">N0V83_006705</name>
</gene>
<organism evidence="8 9">
    <name type="scientific">Neocucurbitaria cava</name>
    <dbReference type="NCBI Taxonomy" id="798079"/>
    <lineage>
        <taxon>Eukaryota</taxon>
        <taxon>Fungi</taxon>
        <taxon>Dikarya</taxon>
        <taxon>Ascomycota</taxon>
        <taxon>Pezizomycotina</taxon>
        <taxon>Dothideomycetes</taxon>
        <taxon>Pleosporomycetidae</taxon>
        <taxon>Pleosporales</taxon>
        <taxon>Pleosporineae</taxon>
        <taxon>Cucurbitariaceae</taxon>
        <taxon>Neocucurbitaria</taxon>
    </lineage>
</organism>
<evidence type="ECO:0000256" key="2">
    <source>
        <dbReference type="ARBA" id="ARBA00007905"/>
    </source>
</evidence>
<feature type="compositionally biased region" description="Polar residues" evidence="6">
    <location>
        <begin position="260"/>
        <end position="277"/>
    </location>
</feature>
<comment type="pathway">
    <text evidence="1">Mycotoxin biosynthesis.</text>
</comment>
<dbReference type="OrthoDB" id="48988at2759"/>
<dbReference type="GO" id="GO:0005829">
    <property type="term" value="C:cytosol"/>
    <property type="evidence" value="ECO:0007669"/>
    <property type="project" value="UniProtKB-ARBA"/>
</dbReference>
<comment type="similarity">
    <text evidence="2">Belongs to the aldo/keto reductase family.</text>
</comment>
<keyword evidence="5" id="KW-0843">Virulence</keyword>
<dbReference type="PANTHER" id="PTHR43364:SF9">
    <property type="entry name" value="OXIDOREDUCTASE"/>
    <property type="match status" value="1"/>
</dbReference>
<dbReference type="AlphaFoldDB" id="A0A9W8Y839"/>
<dbReference type="PANTHER" id="PTHR43364">
    <property type="entry name" value="NADH-SPECIFIC METHYLGLYOXAL REDUCTASE-RELATED"/>
    <property type="match status" value="1"/>
</dbReference>
<dbReference type="InterPro" id="IPR050523">
    <property type="entry name" value="AKR_Detox_Biosynth"/>
</dbReference>
<evidence type="ECO:0000256" key="5">
    <source>
        <dbReference type="ARBA" id="ARBA00023026"/>
    </source>
</evidence>
<evidence type="ECO:0000256" key="1">
    <source>
        <dbReference type="ARBA" id="ARBA00004685"/>
    </source>
</evidence>
<reference evidence="8" key="1">
    <citation type="submission" date="2022-10" db="EMBL/GenBank/DDBJ databases">
        <title>Tapping the CABI collections for fungal endophytes: first genome assemblies for Collariella, Neodidymelliopsis, Ascochyta clinopodiicola, Didymella pomorum, Didymosphaeria variabile, Neocosmospora piperis and Neocucurbitaria cava.</title>
        <authorList>
            <person name="Hill R."/>
        </authorList>
    </citation>
    <scope>NUCLEOTIDE SEQUENCE</scope>
    <source>
        <strain evidence="8">IMI 356814</strain>
    </source>
</reference>
<proteinExistence type="inferred from homology"/>
<dbReference type="Proteomes" id="UP001140560">
    <property type="component" value="Unassembled WGS sequence"/>
</dbReference>
<evidence type="ECO:0000259" key="7">
    <source>
        <dbReference type="Pfam" id="PF00248"/>
    </source>
</evidence>
<protein>
    <recommendedName>
        <fullName evidence="7">NADP-dependent oxidoreductase domain-containing protein</fullName>
    </recommendedName>
</protein>
<keyword evidence="9" id="KW-1185">Reference proteome</keyword>
<dbReference type="CDD" id="cd19079">
    <property type="entry name" value="AKR_EcYajO-like"/>
    <property type="match status" value="1"/>
</dbReference>
<evidence type="ECO:0000256" key="4">
    <source>
        <dbReference type="ARBA" id="ARBA00023002"/>
    </source>
</evidence>
<comment type="caution">
    <text evidence="8">The sequence shown here is derived from an EMBL/GenBank/DDBJ whole genome shotgun (WGS) entry which is preliminary data.</text>
</comment>
<keyword evidence="4" id="KW-0560">Oxidoreductase</keyword>
<dbReference type="SUPFAM" id="SSF51430">
    <property type="entry name" value="NAD(P)-linked oxidoreductase"/>
    <property type="match status" value="1"/>
</dbReference>
<name>A0A9W8Y839_9PLEO</name>
<evidence type="ECO:0000313" key="9">
    <source>
        <dbReference type="Proteomes" id="UP001140560"/>
    </source>
</evidence>
<accession>A0A9W8Y839</accession>
<feature type="region of interest" description="Disordered" evidence="6">
    <location>
        <begin position="260"/>
        <end position="280"/>
    </location>
</feature>
<dbReference type="InterPro" id="IPR023210">
    <property type="entry name" value="NADP_OxRdtase_dom"/>
</dbReference>
<dbReference type="FunFam" id="3.20.20.100:FF:000004">
    <property type="entry name" value="Oxidoreductase, aldo/keto reductase"/>
    <property type="match status" value="1"/>
</dbReference>